<proteinExistence type="predicted"/>
<dbReference type="SFLD" id="SFLDG01082">
    <property type="entry name" value="B12-binding_domain_containing"/>
    <property type="match status" value="1"/>
</dbReference>
<evidence type="ECO:0000256" key="3">
    <source>
        <dbReference type="ARBA" id="ARBA00022723"/>
    </source>
</evidence>
<dbReference type="Proteomes" id="UP001320148">
    <property type="component" value="Chromosome"/>
</dbReference>
<protein>
    <submittedName>
        <fullName evidence="7">Radical SAM protein</fullName>
    </submittedName>
</protein>
<evidence type="ECO:0000256" key="5">
    <source>
        <dbReference type="ARBA" id="ARBA00023014"/>
    </source>
</evidence>
<sequence length="513" mass="57423">MTHINRNTGTDMLFFYPPATKVSEPPAGIARLAGALRHHGIATKAVDMSLEGFQYLFEQDLTVGDRWSSRAVNRRETNRKLLTTQSGYGNIDRYRNAVLDINRVLKVASEGYDAVASIANYKSESLSPLKSDDLVKAADTPESNVYFPYFEKRLQELDNECGGLSTVGLSMNYLNQALTTFAMVGHLKKTYPHVRIVLGGGLVTSWMRMPGWENPFKGLADHMIAGEGELEVLKLFGIEPAQKHYLPDYDDFKDLPYLAPGFILPFCAAGGCWWRKCTFCPERAEKNPYTPVFTDTAVEQLNTLVETLAPSMVHIVDNSVGPAFLKRLIASGFNTPWYAFARVTPHLTDEDYCRALKASGCTMLKLGIESGDADVLTEMNKGVELNLVSLALKTLHKVGIKTYVYLLFGTPSETEAAARKTMDFVVDHHEMIGFLNLSVFNLPYFAPEAKHLDTSTFYDGDLSLYSEFNHPLGWNRSLIRHFLEKEFKKHPLIAPIVHGDPPVFNSNHAPFFQ</sequence>
<dbReference type="PANTHER" id="PTHR43409">
    <property type="entry name" value="ANAEROBIC MAGNESIUM-PROTOPORPHYRIN IX MONOMETHYL ESTER CYCLASE-RELATED"/>
    <property type="match status" value="1"/>
</dbReference>
<dbReference type="SFLD" id="SFLDS00029">
    <property type="entry name" value="Radical_SAM"/>
    <property type="match status" value="1"/>
</dbReference>
<dbReference type="InterPro" id="IPR051198">
    <property type="entry name" value="BchE-like"/>
</dbReference>
<evidence type="ECO:0000313" key="8">
    <source>
        <dbReference type="Proteomes" id="UP001320148"/>
    </source>
</evidence>
<keyword evidence="3" id="KW-0479">Metal-binding</keyword>
<evidence type="ECO:0000313" key="7">
    <source>
        <dbReference type="EMBL" id="BCS99177.1"/>
    </source>
</evidence>
<dbReference type="SUPFAM" id="SSF102114">
    <property type="entry name" value="Radical SAM enzymes"/>
    <property type="match status" value="1"/>
</dbReference>
<comment type="cofactor">
    <cofactor evidence="1">
        <name>[4Fe-4S] cluster</name>
        <dbReference type="ChEBI" id="CHEBI:49883"/>
    </cofactor>
</comment>
<keyword evidence="5" id="KW-0411">Iron-sulfur</keyword>
<keyword evidence="4" id="KW-0408">Iron</keyword>
<keyword evidence="2" id="KW-0949">S-adenosyl-L-methionine</keyword>
<accession>A0ABN6F9T6</accession>
<dbReference type="RefSeq" id="WP_236890527.1">
    <property type="nucleotide sequence ID" value="NZ_AP024488.1"/>
</dbReference>
<evidence type="ECO:0000259" key="6">
    <source>
        <dbReference type="SMART" id="SM00729"/>
    </source>
</evidence>
<feature type="domain" description="Elp3/MiaA/NifB-like radical SAM core" evidence="6">
    <location>
        <begin position="262"/>
        <end position="466"/>
    </location>
</feature>
<dbReference type="InterPro" id="IPR006638">
    <property type="entry name" value="Elp3/MiaA/NifB-like_rSAM"/>
</dbReference>
<keyword evidence="8" id="KW-1185">Reference proteome</keyword>
<dbReference type="InterPro" id="IPR058240">
    <property type="entry name" value="rSAM_sf"/>
</dbReference>
<dbReference type="SMART" id="SM00729">
    <property type="entry name" value="Elp3"/>
    <property type="match status" value="1"/>
</dbReference>
<name>A0ABN6F9T6_9BACT</name>
<evidence type="ECO:0000256" key="2">
    <source>
        <dbReference type="ARBA" id="ARBA00022691"/>
    </source>
</evidence>
<evidence type="ECO:0000256" key="4">
    <source>
        <dbReference type="ARBA" id="ARBA00023004"/>
    </source>
</evidence>
<dbReference type="InterPro" id="IPR023404">
    <property type="entry name" value="rSAM_horseshoe"/>
</dbReference>
<dbReference type="InterPro" id="IPR007197">
    <property type="entry name" value="rSAM"/>
</dbReference>
<evidence type="ECO:0000256" key="1">
    <source>
        <dbReference type="ARBA" id="ARBA00001966"/>
    </source>
</evidence>
<organism evidence="7 8">
    <name type="scientific">Desulfoluna limicola</name>
    <dbReference type="NCBI Taxonomy" id="2810562"/>
    <lineage>
        <taxon>Bacteria</taxon>
        <taxon>Pseudomonadati</taxon>
        <taxon>Thermodesulfobacteriota</taxon>
        <taxon>Desulfobacteria</taxon>
        <taxon>Desulfobacterales</taxon>
        <taxon>Desulfolunaceae</taxon>
        <taxon>Desulfoluna</taxon>
    </lineage>
</organism>
<dbReference type="Pfam" id="PF04055">
    <property type="entry name" value="Radical_SAM"/>
    <property type="match status" value="1"/>
</dbReference>
<dbReference type="PANTHER" id="PTHR43409:SF7">
    <property type="entry name" value="BLL1977 PROTEIN"/>
    <property type="match status" value="1"/>
</dbReference>
<gene>
    <name evidence="7" type="ORF">DSLASN_48090</name>
</gene>
<dbReference type="EMBL" id="AP024488">
    <property type="protein sequence ID" value="BCS99177.1"/>
    <property type="molecule type" value="Genomic_DNA"/>
</dbReference>
<dbReference type="Gene3D" id="3.80.30.20">
    <property type="entry name" value="tm_1862 like domain"/>
    <property type="match status" value="1"/>
</dbReference>
<reference evidence="7 8" key="1">
    <citation type="submission" date="2021-02" db="EMBL/GenBank/DDBJ databases">
        <title>Complete genome of Desulfoluna sp. strain ASN36.</title>
        <authorList>
            <person name="Takahashi A."/>
            <person name="Kojima H."/>
            <person name="Fukui M."/>
        </authorList>
    </citation>
    <scope>NUCLEOTIDE SEQUENCE [LARGE SCALE GENOMIC DNA]</scope>
    <source>
        <strain evidence="7 8">ASN36</strain>
    </source>
</reference>